<dbReference type="GO" id="GO:0003677">
    <property type="term" value="F:DNA binding"/>
    <property type="evidence" value="ECO:0007669"/>
    <property type="project" value="UniProtKB-KW"/>
</dbReference>
<keyword evidence="1" id="KW-0805">Transcription regulation</keyword>
<dbReference type="Pfam" id="PF01380">
    <property type="entry name" value="SIS"/>
    <property type="match status" value="1"/>
</dbReference>
<evidence type="ECO:0000259" key="6">
    <source>
        <dbReference type="PROSITE" id="PS51464"/>
    </source>
</evidence>
<keyword evidence="4" id="KW-0472">Membrane</keyword>
<dbReference type="InterPro" id="IPR046348">
    <property type="entry name" value="SIS_dom_sf"/>
</dbReference>
<reference evidence="7 8" key="1">
    <citation type="submission" date="2021-01" db="EMBL/GenBank/DDBJ databases">
        <title>Genomic Encyclopedia of Type Strains, Phase IV (KMG-IV): sequencing the most valuable type-strain genomes for metagenomic binning, comparative biology and taxonomic classification.</title>
        <authorList>
            <person name="Goeker M."/>
        </authorList>
    </citation>
    <scope>NUCLEOTIDE SEQUENCE [LARGE SCALE GENOMIC DNA]</scope>
    <source>
        <strain evidence="7 8">DSM 24834</strain>
    </source>
</reference>
<dbReference type="Gene3D" id="1.10.10.10">
    <property type="entry name" value="Winged helix-like DNA-binding domain superfamily/Winged helix DNA-binding domain"/>
    <property type="match status" value="1"/>
</dbReference>
<dbReference type="Gene3D" id="3.40.50.10490">
    <property type="entry name" value="Glucose-6-phosphate isomerase like protein, domain 1"/>
    <property type="match status" value="1"/>
</dbReference>
<evidence type="ECO:0000256" key="1">
    <source>
        <dbReference type="ARBA" id="ARBA00023015"/>
    </source>
</evidence>
<proteinExistence type="predicted"/>
<dbReference type="SUPFAM" id="SSF53697">
    <property type="entry name" value="SIS domain"/>
    <property type="match status" value="1"/>
</dbReference>
<evidence type="ECO:0000313" key="8">
    <source>
        <dbReference type="Proteomes" id="UP001646157"/>
    </source>
</evidence>
<name>A0ABS2NH34_9BACI</name>
<dbReference type="Pfam" id="PF01418">
    <property type="entry name" value="HTH_6"/>
    <property type="match status" value="1"/>
</dbReference>
<feature type="domain" description="HTH rpiR-type" evidence="5">
    <location>
        <begin position="4"/>
        <end position="80"/>
    </location>
</feature>
<protein>
    <submittedName>
        <fullName evidence="7">DNA-binding MurR/RpiR family transcriptional regulator</fullName>
    </submittedName>
</protein>
<dbReference type="InterPro" id="IPR000281">
    <property type="entry name" value="HTH_RpiR"/>
</dbReference>
<feature type="transmembrane region" description="Helical" evidence="4">
    <location>
        <begin position="138"/>
        <end position="157"/>
    </location>
</feature>
<organism evidence="7 8">
    <name type="scientific">Rossellomorea pakistanensis</name>
    <dbReference type="NCBI Taxonomy" id="992288"/>
    <lineage>
        <taxon>Bacteria</taxon>
        <taxon>Bacillati</taxon>
        <taxon>Bacillota</taxon>
        <taxon>Bacilli</taxon>
        <taxon>Bacillales</taxon>
        <taxon>Bacillaceae</taxon>
        <taxon>Rossellomorea</taxon>
    </lineage>
</organism>
<keyword evidence="8" id="KW-1185">Reference proteome</keyword>
<comment type="caution">
    <text evidence="7">The sequence shown here is derived from an EMBL/GenBank/DDBJ whole genome shotgun (WGS) entry which is preliminary data.</text>
</comment>
<dbReference type="EMBL" id="JAFBDZ010000004">
    <property type="protein sequence ID" value="MBM7587177.1"/>
    <property type="molecule type" value="Genomic_DNA"/>
</dbReference>
<evidence type="ECO:0000256" key="2">
    <source>
        <dbReference type="ARBA" id="ARBA00023125"/>
    </source>
</evidence>
<dbReference type="PANTHER" id="PTHR30514">
    <property type="entry name" value="GLUCOKINASE"/>
    <property type="match status" value="1"/>
</dbReference>
<dbReference type="RefSeq" id="WP_205174379.1">
    <property type="nucleotide sequence ID" value="NZ_JAFBDZ010000004.1"/>
</dbReference>
<dbReference type="InterPro" id="IPR001347">
    <property type="entry name" value="SIS_dom"/>
</dbReference>
<keyword evidence="4" id="KW-0812">Transmembrane</keyword>
<dbReference type="InterPro" id="IPR036388">
    <property type="entry name" value="WH-like_DNA-bd_sf"/>
</dbReference>
<dbReference type="InterPro" id="IPR035472">
    <property type="entry name" value="RpiR-like_SIS"/>
</dbReference>
<evidence type="ECO:0000313" key="7">
    <source>
        <dbReference type="EMBL" id="MBM7587177.1"/>
    </source>
</evidence>
<evidence type="ECO:0000256" key="4">
    <source>
        <dbReference type="SAM" id="Phobius"/>
    </source>
</evidence>
<dbReference type="PROSITE" id="PS51071">
    <property type="entry name" value="HTH_RPIR"/>
    <property type="match status" value="1"/>
</dbReference>
<keyword evidence="3" id="KW-0804">Transcription</keyword>
<dbReference type="PANTHER" id="PTHR30514:SF18">
    <property type="entry name" value="RPIR-FAMILY TRANSCRIPTIONAL REGULATOR"/>
    <property type="match status" value="1"/>
</dbReference>
<dbReference type="PROSITE" id="PS51464">
    <property type="entry name" value="SIS"/>
    <property type="match status" value="1"/>
</dbReference>
<keyword evidence="2 7" id="KW-0238">DNA-binding</keyword>
<feature type="domain" description="SIS" evidence="6">
    <location>
        <begin position="128"/>
        <end position="264"/>
    </location>
</feature>
<keyword evidence="4" id="KW-1133">Transmembrane helix</keyword>
<accession>A0ABS2NH34</accession>
<sequence>MKQKIISKIIKDRFSTLSPGQKKVAEFINDHNDEGALLTAFQLGRKVGVSETTVIRLAYALGFSGYSEMQEVVRKDWLGQKHLKDEGYPSSKEEREGEENLFTKIIDKERTVLQHLLQQNSTEDIWKAVDRFIHADRVYIGGFGSSYAAGFWFYYALKQMRENVFISSPTGFLPEDLCELSKDSVVMIFSFPRYRRESLKLANFAKKQKAQIVALTNRQLSPIGQLSDITLTTEENLNSGHHSIASVVSLLEVIIEGIHSRDCERISLRQQKLELFYTDQELFLE</sequence>
<evidence type="ECO:0000256" key="3">
    <source>
        <dbReference type="ARBA" id="ARBA00023163"/>
    </source>
</evidence>
<evidence type="ECO:0000259" key="5">
    <source>
        <dbReference type="PROSITE" id="PS51071"/>
    </source>
</evidence>
<dbReference type="InterPro" id="IPR047640">
    <property type="entry name" value="RpiR-like"/>
</dbReference>
<dbReference type="InterPro" id="IPR009057">
    <property type="entry name" value="Homeodomain-like_sf"/>
</dbReference>
<dbReference type="SUPFAM" id="SSF46689">
    <property type="entry name" value="Homeodomain-like"/>
    <property type="match status" value="1"/>
</dbReference>
<dbReference type="Proteomes" id="UP001646157">
    <property type="component" value="Unassembled WGS sequence"/>
</dbReference>
<gene>
    <name evidence="7" type="ORF">JOC86_003750</name>
</gene>
<dbReference type="CDD" id="cd05013">
    <property type="entry name" value="SIS_RpiR"/>
    <property type="match status" value="1"/>
</dbReference>